<dbReference type="RefSeq" id="WP_136837834.1">
    <property type="nucleotide sequence ID" value="NZ_SWBQ01000008.1"/>
</dbReference>
<dbReference type="InterPro" id="IPR027791">
    <property type="entry name" value="Galactosyl_T_C"/>
</dbReference>
<dbReference type="PANTHER" id="PTHR43685">
    <property type="entry name" value="GLYCOSYLTRANSFERASE"/>
    <property type="match status" value="1"/>
</dbReference>
<dbReference type="SUPFAM" id="SSF53448">
    <property type="entry name" value="Nucleotide-diphospho-sugar transferases"/>
    <property type="match status" value="1"/>
</dbReference>
<evidence type="ECO:0000313" key="4">
    <source>
        <dbReference type="EMBL" id="TKC02915.1"/>
    </source>
</evidence>
<evidence type="ECO:0000313" key="5">
    <source>
        <dbReference type="Proteomes" id="UP000307244"/>
    </source>
</evidence>
<dbReference type="Gene3D" id="3.90.550.10">
    <property type="entry name" value="Spore Coat Polysaccharide Biosynthesis Protein SpsA, Chain A"/>
    <property type="match status" value="1"/>
</dbReference>
<protein>
    <submittedName>
        <fullName evidence="4">Glycosyltransferase</fullName>
    </submittedName>
</protein>
<organism evidence="4 5">
    <name type="scientific">Pedobacter frigoris</name>
    <dbReference type="NCBI Taxonomy" id="2571272"/>
    <lineage>
        <taxon>Bacteria</taxon>
        <taxon>Pseudomonadati</taxon>
        <taxon>Bacteroidota</taxon>
        <taxon>Sphingobacteriia</taxon>
        <taxon>Sphingobacteriales</taxon>
        <taxon>Sphingobacteriaceae</taxon>
        <taxon>Pedobacter</taxon>
    </lineage>
</organism>
<dbReference type="GO" id="GO:0016740">
    <property type="term" value="F:transferase activity"/>
    <property type="evidence" value="ECO:0007669"/>
    <property type="project" value="UniProtKB-KW"/>
</dbReference>
<dbReference type="InterPro" id="IPR001173">
    <property type="entry name" value="Glyco_trans_2-like"/>
</dbReference>
<feature type="domain" description="Glycosyltransferase 2-like" evidence="2">
    <location>
        <begin position="7"/>
        <end position="135"/>
    </location>
</feature>
<dbReference type="EMBL" id="SWBQ01000008">
    <property type="protein sequence ID" value="TKC02915.1"/>
    <property type="molecule type" value="Genomic_DNA"/>
</dbReference>
<dbReference type="CDD" id="cd06420">
    <property type="entry name" value="GT2_Chondriotin_Pol_N"/>
    <property type="match status" value="1"/>
</dbReference>
<dbReference type="InterPro" id="IPR050834">
    <property type="entry name" value="Glycosyltransf_2"/>
</dbReference>
<dbReference type="AlphaFoldDB" id="A0A4U1CAP6"/>
<dbReference type="Proteomes" id="UP000307244">
    <property type="component" value="Unassembled WGS sequence"/>
</dbReference>
<dbReference type="InterPro" id="IPR029044">
    <property type="entry name" value="Nucleotide-diphossugar_trans"/>
</dbReference>
<name>A0A4U1CAP6_9SPHI</name>
<reference evidence="4 5" key="1">
    <citation type="submission" date="2019-04" db="EMBL/GenBank/DDBJ databases">
        <title>Pedobacter sp. RP-3-15 sp. nov., isolated from Arctic soil.</title>
        <authorList>
            <person name="Dahal R.H."/>
            <person name="Kim D.-U."/>
        </authorList>
    </citation>
    <scope>NUCLEOTIDE SEQUENCE [LARGE SCALE GENOMIC DNA]</scope>
    <source>
        <strain evidence="4 5">RP-3-15</strain>
    </source>
</reference>
<dbReference type="PANTHER" id="PTHR43685:SF3">
    <property type="entry name" value="SLR2126 PROTEIN"/>
    <property type="match status" value="1"/>
</dbReference>
<keyword evidence="1 4" id="KW-0808">Transferase</keyword>
<dbReference type="OrthoDB" id="9801954at2"/>
<proteinExistence type="predicted"/>
<gene>
    <name evidence="4" type="ORF">FA047_19815</name>
</gene>
<sequence length="263" mass="29564">MQSPSISLVISTYNWPEALLVSLKSVLAQSVLPVEILIADDGSGPATKAVIDDFKLMTTIPVTHFWQEDDGFRKTIVMNRAINAANGEHIIQIDGDIVLHPKFIADHRSEAMQGHYIKGSRSMLSAERTQTILKTQNPKINVFSSGVGSKINATRSPLFAPLFRGDQLKSNNLRGCNFSFWKQDFVDVNGYNNDLQGWGHEDIELAARLTNLGIKQRQLKMKAICFHLYHKINSRHNEDLNYKKYLAVIKDGTIKCKNGIKQL</sequence>
<feature type="domain" description="Galactosyltransferase C-terminal" evidence="3">
    <location>
        <begin position="167"/>
        <end position="231"/>
    </location>
</feature>
<accession>A0A4U1CAP6</accession>
<evidence type="ECO:0000259" key="3">
    <source>
        <dbReference type="Pfam" id="PF02709"/>
    </source>
</evidence>
<comment type="caution">
    <text evidence="4">The sequence shown here is derived from an EMBL/GenBank/DDBJ whole genome shotgun (WGS) entry which is preliminary data.</text>
</comment>
<evidence type="ECO:0000256" key="1">
    <source>
        <dbReference type="ARBA" id="ARBA00022679"/>
    </source>
</evidence>
<keyword evidence="5" id="KW-1185">Reference proteome</keyword>
<evidence type="ECO:0000259" key="2">
    <source>
        <dbReference type="Pfam" id="PF00535"/>
    </source>
</evidence>
<dbReference type="Pfam" id="PF00535">
    <property type="entry name" value="Glycos_transf_2"/>
    <property type="match status" value="1"/>
</dbReference>
<dbReference type="Pfam" id="PF02709">
    <property type="entry name" value="Glyco_transf_7C"/>
    <property type="match status" value="1"/>
</dbReference>